<name>A0A8D8W948_9HEMI</name>
<reference evidence="2" key="1">
    <citation type="submission" date="2021-05" db="EMBL/GenBank/DDBJ databases">
        <authorList>
            <person name="Alioto T."/>
            <person name="Alioto T."/>
            <person name="Gomez Garrido J."/>
        </authorList>
    </citation>
    <scope>NUCLEOTIDE SEQUENCE</scope>
</reference>
<protein>
    <submittedName>
        <fullName evidence="2">Transmembrane protein 60</fullName>
    </submittedName>
</protein>
<dbReference type="EMBL" id="HBUF01199600">
    <property type="protein sequence ID" value="CAG6661420.1"/>
    <property type="molecule type" value="Transcribed_RNA"/>
</dbReference>
<keyword evidence="1" id="KW-1133">Transmembrane helix</keyword>
<dbReference type="EMBL" id="HBUF01168463">
    <property type="protein sequence ID" value="CAG6651632.1"/>
    <property type="molecule type" value="Transcribed_RNA"/>
</dbReference>
<dbReference type="EMBL" id="HBUF01168462">
    <property type="protein sequence ID" value="CAG6651631.1"/>
    <property type="molecule type" value="Transcribed_RNA"/>
</dbReference>
<dbReference type="PANTHER" id="PTHR13568:SF4">
    <property type="entry name" value="TRANSMEMBRANE PROTEIN 60"/>
    <property type="match status" value="1"/>
</dbReference>
<feature type="transmembrane region" description="Helical" evidence="1">
    <location>
        <begin position="71"/>
        <end position="91"/>
    </location>
</feature>
<dbReference type="PANTHER" id="PTHR13568">
    <property type="entry name" value="FAM11A, B PROTEIN"/>
    <property type="match status" value="1"/>
</dbReference>
<dbReference type="Pfam" id="PF10269">
    <property type="entry name" value="Tmemb_185A"/>
    <property type="match status" value="1"/>
</dbReference>
<dbReference type="EMBL" id="HBUF01357261">
    <property type="protein sequence ID" value="CAG6718303.1"/>
    <property type="molecule type" value="Transcribed_RNA"/>
</dbReference>
<accession>A0A8D8W948</accession>
<organism evidence="2">
    <name type="scientific">Cacopsylla melanoneura</name>
    <dbReference type="NCBI Taxonomy" id="428564"/>
    <lineage>
        <taxon>Eukaryota</taxon>
        <taxon>Metazoa</taxon>
        <taxon>Ecdysozoa</taxon>
        <taxon>Arthropoda</taxon>
        <taxon>Hexapoda</taxon>
        <taxon>Insecta</taxon>
        <taxon>Pterygota</taxon>
        <taxon>Neoptera</taxon>
        <taxon>Paraneoptera</taxon>
        <taxon>Hemiptera</taxon>
        <taxon>Sternorrhyncha</taxon>
        <taxon>Psylloidea</taxon>
        <taxon>Psyllidae</taxon>
        <taxon>Psyllinae</taxon>
        <taxon>Cacopsylla</taxon>
    </lineage>
</organism>
<feature type="transmembrane region" description="Helical" evidence="1">
    <location>
        <begin position="103"/>
        <end position="126"/>
    </location>
</feature>
<feature type="transmembrane region" description="Helical" evidence="1">
    <location>
        <begin position="31"/>
        <end position="51"/>
    </location>
</feature>
<dbReference type="EMBL" id="HBUF01168461">
    <property type="protein sequence ID" value="CAG6651630.1"/>
    <property type="molecule type" value="Transcribed_RNA"/>
</dbReference>
<keyword evidence="1 2" id="KW-0812">Transmembrane</keyword>
<evidence type="ECO:0000256" key="1">
    <source>
        <dbReference type="SAM" id="Phobius"/>
    </source>
</evidence>
<dbReference type="EMBL" id="HBUF01357260">
    <property type="protein sequence ID" value="CAG6718302.1"/>
    <property type="molecule type" value="Transcribed_RNA"/>
</dbReference>
<keyword evidence="1" id="KW-0472">Membrane</keyword>
<evidence type="ECO:0000313" key="2">
    <source>
        <dbReference type="EMBL" id="CAG6651632.1"/>
    </source>
</evidence>
<dbReference type="InterPro" id="IPR019396">
    <property type="entry name" value="TM_Fragile-X-F-assoc"/>
</dbReference>
<sequence>MTVLHRALFTWFLFLVFLILLVLRLDVRTQWNWFVVFAPLWAYLILLFFYLTIKLVQTCKYSSIAHNSPLVYNKILNLCCVFMLIVSLIVFCAKLENLIDISYVFVFLPLWLCLPPTIIYVFVGLLKGRNNRYLYS</sequence>
<dbReference type="EMBL" id="HBUF01199601">
    <property type="protein sequence ID" value="CAG6661421.1"/>
    <property type="molecule type" value="Transcribed_RNA"/>
</dbReference>
<dbReference type="AlphaFoldDB" id="A0A8D8W948"/>
<dbReference type="EMBL" id="HBUF01680962">
    <property type="protein sequence ID" value="CAG6792321.1"/>
    <property type="molecule type" value="Transcribed_RNA"/>
</dbReference>
<feature type="transmembrane region" description="Helical" evidence="1">
    <location>
        <begin position="7"/>
        <end position="25"/>
    </location>
</feature>
<dbReference type="EMBL" id="HBUF01680961">
    <property type="protein sequence ID" value="CAG6792320.1"/>
    <property type="molecule type" value="Transcribed_RNA"/>
</dbReference>
<proteinExistence type="predicted"/>